<dbReference type="OrthoDB" id="405996at2759"/>
<dbReference type="SMART" id="SM00128">
    <property type="entry name" value="IPPc"/>
    <property type="match status" value="1"/>
</dbReference>
<keyword evidence="10" id="KW-0812">Transmembrane</keyword>
<evidence type="ECO:0000313" key="13">
    <source>
        <dbReference type="Proteomes" id="UP000250043"/>
    </source>
</evidence>
<evidence type="ECO:0000256" key="2">
    <source>
        <dbReference type="ARBA" id="ARBA00008943"/>
    </source>
</evidence>
<dbReference type="FunFam" id="3.60.10.10:FF:000029">
    <property type="entry name" value="Inositol polyphosphate 5-phosphatase"/>
    <property type="match status" value="1"/>
</dbReference>
<evidence type="ECO:0000256" key="9">
    <source>
        <dbReference type="SAM" id="MobiDB-lite"/>
    </source>
</evidence>
<feature type="transmembrane region" description="Helical" evidence="10">
    <location>
        <begin position="138"/>
        <end position="162"/>
    </location>
</feature>
<feature type="region of interest" description="Disordered" evidence="9">
    <location>
        <begin position="213"/>
        <end position="282"/>
    </location>
</feature>
<dbReference type="InterPro" id="IPR007277">
    <property type="entry name" value="Svp26/Tex261"/>
</dbReference>
<dbReference type="GO" id="GO:0004439">
    <property type="term" value="F:phosphatidylinositol-4,5-bisphosphate 5-phosphatase activity"/>
    <property type="evidence" value="ECO:0007669"/>
    <property type="project" value="UniProtKB-EC"/>
</dbReference>
<protein>
    <recommendedName>
        <fullName evidence="4">phosphoinositide 5-phosphatase</fullName>
        <ecNumber evidence="4">3.1.3.36</ecNumber>
    </recommendedName>
</protein>
<dbReference type="GO" id="GO:0005737">
    <property type="term" value="C:cytoplasm"/>
    <property type="evidence" value="ECO:0007669"/>
    <property type="project" value="UniProtKB-SubCell"/>
</dbReference>
<dbReference type="Pfam" id="PF04148">
    <property type="entry name" value="Erv26"/>
    <property type="match status" value="1"/>
</dbReference>
<dbReference type="SUPFAM" id="SSF56219">
    <property type="entry name" value="DNase I-like"/>
    <property type="match status" value="1"/>
</dbReference>
<comment type="subcellular location">
    <subcellularLocation>
        <location evidence="1">Cytoplasm</location>
    </subcellularLocation>
</comment>
<feature type="transmembrane region" description="Helical" evidence="10">
    <location>
        <begin position="98"/>
        <end position="117"/>
    </location>
</feature>
<dbReference type="Pfam" id="PF02383">
    <property type="entry name" value="Syja_N"/>
    <property type="match status" value="1"/>
</dbReference>
<dbReference type="InterPro" id="IPR046985">
    <property type="entry name" value="IP5"/>
</dbReference>
<evidence type="ECO:0000256" key="4">
    <source>
        <dbReference type="ARBA" id="ARBA00013044"/>
    </source>
</evidence>
<evidence type="ECO:0000256" key="6">
    <source>
        <dbReference type="ARBA" id="ARBA00022490"/>
    </source>
</evidence>
<evidence type="ECO:0000313" key="12">
    <source>
        <dbReference type="EMBL" id="OCH92145.1"/>
    </source>
</evidence>
<keyword evidence="6" id="KW-0963">Cytoplasm</keyword>
<comment type="similarity">
    <text evidence="2">Belongs to the synaptojanin family.</text>
</comment>
<feature type="compositionally biased region" description="Polar residues" evidence="9">
    <location>
        <begin position="1380"/>
        <end position="1393"/>
    </location>
</feature>
<dbReference type="EMBL" id="KV722373">
    <property type="protein sequence ID" value="OCH92145.1"/>
    <property type="molecule type" value="Genomic_DNA"/>
</dbReference>
<name>A0A8E2B596_9APHY</name>
<feature type="compositionally biased region" description="Low complexity" evidence="9">
    <location>
        <begin position="1394"/>
        <end position="1408"/>
    </location>
</feature>
<dbReference type="Gene3D" id="3.60.10.10">
    <property type="entry name" value="Endonuclease/exonuclease/phosphatase"/>
    <property type="match status" value="1"/>
</dbReference>
<evidence type="ECO:0000256" key="7">
    <source>
        <dbReference type="ARBA" id="ARBA00022801"/>
    </source>
</evidence>
<dbReference type="EC" id="3.1.3.36" evidence="4"/>
<dbReference type="GO" id="GO:0043813">
    <property type="term" value="F:phosphatidylinositol-3,5-bisphosphate 5-phosphatase activity"/>
    <property type="evidence" value="ECO:0007669"/>
    <property type="project" value="TreeGrafter"/>
</dbReference>
<proteinExistence type="inferred from homology"/>
<evidence type="ECO:0000256" key="8">
    <source>
        <dbReference type="ARBA" id="ARBA00022927"/>
    </source>
</evidence>
<evidence type="ECO:0000256" key="3">
    <source>
        <dbReference type="ARBA" id="ARBA00009678"/>
    </source>
</evidence>
<feature type="region of interest" description="Disordered" evidence="9">
    <location>
        <begin position="299"/>
        <end position="321"/>
    </location>
</feature>
<dbReference type="InterPro" id="IPR036691">
    <property type="entry name" value="Endo/exonu/phosph_ase_sf"/>
</dbReference>
<dbReference type="GO" id="GO:0006888">
    <property type="term" value="P:endoplasmic reticulum to Golgi vesicle-mediated transport"/>
    <property type="evidence" value="ECO:0007669"/>
    <property type="project" value="InterPro"/>
</dbReference>
<feature type="transmembrane region" description="Helical" evidence="10">
    <location>
        <begin position="6"/>
        <end position="31"/>
    </location>
</feature>
<keyword evidence="7" id="KW-0378">Hydrolase</keyword>
<dbReference type="GO" id="GO:0016020">
    <property type="term" value="C:membrane"/>
    <property type="evidence" value="ECO:0007669"/>
    <property type="project" value="InterPro"/>
</dbReference>
<dbReference type="PROSITE" id="PS50275">
    <property type="entry name" value="SAC"/>
    <property type="match status" value="1"/>
</dbReference>
<organism evidence="12 13">
    <name type="scientific">Obba rivulosa</name>
    <dbReference type="NCBI Taxonomy" id="1052685"/>
    <lineage>
        <taxon>Eukaryota</taxon>
        <taxon>Fungi</taxon>
        <taxon>Dikarya</taxon>
        <taxon>Basidiomycota</taxon>
        <taxon>Agaricomycotina</taxon>
        <taxon>Agaricomycetes</taxon>
        <taxon>Polyporales</taxon>
        <taxon>Gelatoporiaceae</taxon>
        <taxon>Obba</taxon>
    </lineage>
</organism>
<keyword evidence="8" id="KW-0653">Protein transport</keyword>
<evidence type="ECO:0000256" key="10">
    <source>
        <dbReference type="SAM" id="Phobius"/>
    </source>
</evidence>
<dbReference type="PANTHER" id="PTHR11200">
    <property type="entry name" value="INOSITOL 5-PHOSPHATASE"/>
    <property type="match status" value="1"/>
</dbReference>
<comment type="similarity">
    <text evidence="3">In the central section; belongs to the inositol 1,4,5-trisphosphate 5-phosphatase family.</text>
</comment>
<keyword evidence="5" id="KW-0813">Transport</keyword>
<evidence type="ECO:0000256" key="5">
    <source>
        <dbReference type="ARBA" id="ARBA00022448"/>
    </source>
</evidence>
<dbReference type="InterPro" id="IPR002013">
    <property type="entry name" value="SAC_dom"/>
</dbReference>
<evidence type="ECO:0000256" key="1">
    <source>
        <dbReference type="ARBA" id="ARBA00004496"/>
    </source>
</evidence>
<gene>
    <name evidence="12" type="ORF">OBBRIDRAFT_824865</name>
</gene>
<keyword evidence="10" id="KW-0472">Membrane</keyword>
<feature type="compositionally biased region" description="Low complexity" evidence="9">
    <location>
        <begin position="300"/>
        <end position="313"/>
    </location>
</feature>
<dbReference type="InterPro" id="IPR000300">
    <property type="entry name" value="IPPc"/>
</dbReference>
<evidence type="ECO:0000259" key="11">
    <source>
        <dbReference type="PROSITE" id="PS50275"/>
    </source>
</evidence>
<dbReference type="GO" id="GO:0015031">
    <property type="term" value="P:protein transport"/>
    <property type="evidence" value="ECO:0007669"/>
    <property type="project" value="UniProtKB-KW"/>
</dbReference>
<dbReference type="GO" id="GO:0097020">
    <property type="term" value="F:COPII receptor activity"/>
    <property type="evidence" value="ECO:0007669"/>
    <property type="project" value="InterPro"/>
</dbReference>
<accession>A0A8E2B596</accession>
<dbReference type="PANTHER" id="PTHR11200:SF257">
    <property type="entry name" value="PHOSPHOINOSITIDE 5-PHOSPHATASE"/>
    <property type="match status" value="1"/>
</dbReference>
<dbReference type="GO" id="GO:0046856">
    <property type="term" value="P:phosphatidylinositol dephosphorylation"/>
    <property type="evidence" value="ECO:0007669"/>
    <property type="project" value="InterPro"/>
</dbReference>
<dbReference type="Pfam" id="PF22669">
    <property type="entry name" value="Exo_endo_phos2"/>
    <property type="match status" value="1"/>
</dbReference>
<keyword evidence="10" id="KW-1133">Transmembrane helix</keyword>
<keyword evidence="13" id="KW-1185">Reference proteome</keyword>
<dbReference type="Proteomes" id="UP000250043">
    <property type="component" value="Unassembled WGS sequence"/>
</dbReference>
<feature type="domain" description="SAC" evidence="11">
    <location>
        <begin position="563"/>
        <end position="914"/>
    </location>
</feature>
<sequence length="1455" mass="162086">MTLLHALSFAGAAAAFIFIILSLASGLLWLSELIEEHSRLAKVLGQRGIYVIILIHTLLYFYDSLPLKHVLFSIFCHVVYLQNFTTSWPSISLTSLNFISSCILVILDHFLWFFYFARVTQEARHRARRPYGNQPTTPVPGFGDIATFFGVCVWLVPLFLFLSLSANDNALPLDASRASVPSTPVSQSTVMTRSRASLFKSLFDSLPLDALPRIRPRPRRRDTSEGIIAPRSPSVKRATSPMPSPAMTPIGLPRVASSGSLPPPLTPSLRRFSSESNPGTLGAVQEIADSPDQLASIQLSAPPRRSSGPSARRSSTDGRGRLEMRRVASAHVSSIETYVVLHRRPALVAQSKLLYDKDGWNIIKYFDLIGGHGIVMQKYSRSPQLATVVGRQLSVSARLGMHLYLRDSPRTLYLVTSSQDELQGYPSRVLVFRAAESNPSQAVVEFLPKAEVDLTNAVRLTSRPVKGCLGLISISNDMFLAVITSATEVGNTRGSAPIPEVVAQIHDVGFYCLTSPLWDSLLTAGDPLASPGFGDQPDALLREPSYYQNSSPAPTYEHPCAPLSKIISGGTFYYASEPQWDLTSRLSVRLSRARAEQGRRNIAVYDERFLWNEFLVRSLLDFRERLDPHEREELDRCQFIILAIQGFVGVHTFALPAPPTSGAPTVATLALISRLGWKRSGTRFNTRGVDDDGNCANFVETETLFSTEQNCFSYVQVRGSVPLFWEQQGLQTFGQRIQITRPQASQPAFDRHFMHLIEEYGSVHAINLLGSKENEATLTNAYARHMQLTRNALGDVIGITHFDFHNAVKIGGHESVVREIRRLPTVGENVDKFGFTMADSSMDEIITEQKGVFRTNCLDCLDRTNFVQDILSRTTLEQYLVLIRREWLHSASMWSFHRELWAENGDALSRIYAGTGALNTSYTRSGKRTLAGVLSDATKSVSRAYINNFQDKGKQIAIDMFVGNLSTQKQVTIFDPIHDSVRVELERRLSEYSTTKHCILFVGTWNLNGKPPSSESLLPWLFPRTNTPDPDMFVIGFQEIVPLTAQQIVQADLEKRRMWETKILETLNKKSDQAGDYVLLRSQQLVGTALLVFVKAELTAVIRNVEAATHKTGLRGMSGNKGAVGIRLDYHDTNFCFITAHLAAGHSNVDERNADYHTIVDGLHFLKGKTIDSHDNVIWLADTNYRIDLENERVRYLALSDDFDGLVAADQLKQCMDEGEVFVGYQEGPLLFRPTYKYDLGTDDYDTGEKMRIPAWTGICAVPYRMNVIANSNITDRVLIKGRQLELQVYSRAELKSSDHRPVFAIFRAEVWIIDHAKRAALSRLLLESVTSTAPGERLDEKLASMTFPSEVPDLPPPSSDDASWWHSTEHPNGVFVPQDGTNVPSRRPTNPFDSPSDSSLSSSPSPSEETEYNQVRNQVGAFDALTLQNSTTSSRRPAPPPPTRPRKPSVADSV</sequence>
<feature type="region of interest" description="Disordered" evidence="9">
    <location>
        <begin position="1348"/>
        <end position="1455"/>
    </location>
</feature>
<feature type="transmembrane region" description="Helical" evidence="10">
    <location>
        <begin position="43"/>
        <end position="62"/>
    </location>
</feature>
<reference evidence="12 13" key="1">
    <citation type="submission" date="2016-07" db="EMBL/GenBank/DDBJ databases">
        <title>Draft genome of the white-rot fungus Obba rivulosa 3A-2.</title>
        <authorList>
            <consortium name="DOE Joint Genome Institute"/>
            <person name="Miettinen O."/>
            <person name="Riley R."/>
            <person name="Acob R."/>
            <person name="Barry K."/>
            <person name="Cullen D."/>
            <person name="De Vries R."/>
            <person name="Hainaut M."/>
            <person name="Hatakka A."/>
            <person name="Henrissat B."/>
            <person name="Hilden K."/>
            <person name="Kuo R."/>
            <person name="Labutti K."/>
            <person name="Lipzen A."/>
            <person name="Makela M.R."/>
            <person name="Sandor L."/>
            <person name="Spatafora J.W."/>
            <person name="Grigoriev I.V."/>
            <person name="Hibbett D.S."/>
        </authorList>
    </citation>
    <scope>NUCLEOTIDE SEQUENCE [LARGE SCALE GENOMIC DNA]</scope>
    <source>
        <strain evidence="12 13">3A-2</strain>
    </source>
</reference>